<evidence type="ECO:0000256" key="10">
    <source>
        <dbReference type="PIRNR" id="PIRNR001174"/>
    </source>
</evidence>
<keyword evidence="4 9" id="KW-0547">Nucleotide-binding</keyword>
<dbReference type="GO" id="GO:0008233">
    <property type="term" value="F:peptidase activity"/>
    <property type="evidence" value="ECO:0007669"/>
    <property type="project" value="UniProtKB-KW"/>
</dbReference>
<reference evidence="15 16" key="1">
    <citation type="journal article" date="2021" name="Int. J. Syst. Evol. Microbiol.">
        <title>Clostridium zeae sp. nov., isolated from corn silage.</title>
        <authorList>
            <person name="Kobayashi H."/>
            <person name="Tanizawa Y."/>
            <person name="Yagura M."/>
            <person name="Sakamoto M."/>
            <person name="Ohkuma M."/>
            <person name="Tohno M."/>
        </authorList>
    </citation>
    <scope>NUCLEOTIDE SEQUENCE [LARGE SCALE GENOMIC DNA]</scope>
    <source>
        <strain evidence="15 16">CSC2</strain>
    </source>
</reference>
<dbReference type="GO" id="GO:0006508">
    <property type="term" value="P:proteolysis"/>
    <property type="evidence" value="ECO:0007669"/>
    <property type="project" value="UniProtKB-KW"/>
</dbReference>
<dbReference type="InterPro" id="IPR014721">
    <property type="entry name" value="Ribsml_uS5_D2-typ_fold_subgr"/>
</dbReference>
<dbReference type="SUPFAM" id="SSF52540">
    <property type="entry name" value="P-loop containing nucleoside triphosphate hydrolases"/>
    <property type="match status" value="1"/>
</dbReference>
<dbReference type="EMBL" id="BMBA01000002">
    <property type="protein sequence ID" value="GFZ31820.1"/>
    <property type="molecule type" value="Genomic_DNA"/>
</dbReference>
<comment type="subunit">
    <text evidence="9 10">Homohexamer. Organized in a ring with a central cavity.</text>
</comment>
<dbReference type="Proteomes" id="UP000663802">
    <property type="component" value="Unassembled WGS sequence"/>
</dbReference>
<evidence type="ECO:0000256" key="4">
    <source>
        <dbReference type="ARBA" id="ARBA00022741"/>
    </source>
</evidence>
<dbReference type="NCBIfam" id="TIGR00763">
    <property type="entry name" value="lon"/>
    <property type="match status" value="1"/>
</dbReference>
<comment type="induction">
    <text evidence="9">By heat shock.</text>
</comment>
<dbReference type="SMART" id="SM00382">
    <property type="entry name" value="AAA"/>
    <property type="match status" value="1"/>
</dbReference>
<feature type="binding site" evidence="9">
    <location>
        <begin position="359"/>
        <end position="366"/>
    </location>
    <ligand>
        <name>ATP</name>
        <dbReference type="ChEBI" id="CHEBI:30616"/>
    </ligand>
</feature>
<organism evidence="15 16">
    <name type="scientific">Clostridium zeae</name>
    <dbReference type="NCBI Taxonomy" id="2759022"/>
    <lineage>
        <taxon>Bacteria</taxon>
        <taxon>Bacillati</taxon>
        <taxon>Bacillota</taxon>
        <taxon>Clostridia</taxon>
        <taxon>Eubacteriales</taxon>
        <taxon>Clostridiaceae</taxon>
        <taxon>Clostridium</taxon>
    </lineage>
</organism>
<evidence type="ECO:0000256" key="1">
    <source>
        <dbReference type="ARBA" id="ARBA00004496"/>
    </source>
</evidence>
<sequence length="782" mass="87886">MNRENKVLPLIPLRGITIFPNMVIHFDVGREKSIAALEEAMLNNQQIFLATQKDAKIEEPVKEDIYEVGTLSTIKQLLKLPGDTIRVLVEGTNRGKILSLTNGEEFFTVEAEIYIEDEEEEVSEKVSLELEALTRSLKDDFSDYLNLSGNTSADIILSLDEIENSSRLADVVASYLLLKQEVRQELLESFDVKKRLEKLLVIVKNEIEVLKIEKKIGYKVKKKMDKLQKEYYLREQMKIIQEELGEDDEDRKEIEAYESKIKKLKLPKEAKERALYELSRLKSSGSYSSEGNVIRTYLDLLLELPWNKQTKDAVDIKKAREILKEDHYGLEDVKERIIEYLSVRKVSNTLKGPIICLVGPPGVGKTSIAKSVARALNRNFVRMSLGGVRDEAEIRGHRRTYVGAIPGRIVNGMKQAKSMNPLFLLDEIDKMANDYKGDPADALLEVLDAEQNSTFRDNYLEIEMDLSNVMFLTTANSLDTIPRPLLDRMEVIEVSGYTYEEKYHIVKKYLIPKQLEEHGIKNNEIKITDNAIKSIIEGYTRESGVRSLERKIGSIIRKAIKEMMEKEKASVLVTPPVVEKYLGSKIFNYDKVDKEDKVGVVTGMAWTAYGGDTLPVEVMVMDGTGKLELTGQLGDVMKESARAGYTYVRANAKKLNINGDFYKSKDIHIHVPEGAVPKDGPSAGVTMITALVSALSEKKVKSNVAMTGEITLTGRVLPIGGLKEKSLAAYRAGIDTVIVPKENEKDISKIPQSIKGKLNFILAEKIDTVLENALVGADNNED</sequence>
<dbReference type="SUPFAM" id="SSF54211">
    <property type="entry name" value="Ribosomal protein S5 domain 2-like"/>
    <property type="match status" value="1"/>
</dbReference>
<evidence type="ECO:0000256" key="6">
    <source>
        <dbReference type="ARBA" id="ARBA00022825"/>
    </source>
</evidence>
<dbReference type="PROSITE" id="PS01046">
    <property type="entry name" value="LON_SER"/>
    <property type="match status" value="1"/>
</dbReference>
<protein>
    <recommendedName>
        <fullName evidence="9 10">Lon protease</fullName>
        <ecNumber evidence="9 10">3.4.21.53</ecNumber>
    </recommendedName>
    <alternativeName>
        <fullName evidence="9">ATP-dependent protease La</fullName>
    </alternativeName>
</protein>
<dbReference type="RefSeq" id="WP_206870109.1">
    <property type="nucleotide sequence ID" value="NZ_BMBA01000002.1"/>
</dbReference>
<dbReference type="Pfam" id="PF05362">
    <property type="entry name" value="Lon_C"/>
    <property type="match status" value="1"/>
</dbReference>
<dbReference type="InterPro" id="IPR004815">
    <property type="entry name" value="Lon_bac/euk-typ"/>
</dbReference>
<feature type="domain" description="Lon proteolytic" evidence="13">
    <location>
        <begin position="595"/>
        <end position="776"/>
    </location>
</feature>
<comment type="function">
    <text evidence="9">ATP-dependent serine protease that mediates the selective degradation of mutant and abnormal proteins as well as certain short-lived regulatory proteins. Required for cellular homeostasis and for survival from DNA damage and developmental changes induced by stress. Degrades polypeptides processively to yield small peptide fragments that are 5 to 10 amino acids long. Binds to DNA in a double-stranded, site-specific manner.</text>
</comment>
<proteinExistence type="evidence at transcript level"/>
<dbReference type="Gene3D" id="1.20.5.5270">
    <property type="match status" value="1"/>
</dbReference>
<dbReference type="SMART" id="SM00464">
    <property type="entry name" value="LON"/>
    <property type="match status" value="1"/>
</dbReference>
<comment type="subcellular location">
    <subcellularLocation>
        <location evidence="1 9 10">Cytoplasm</location>
    </subcellularLocation>
</comment>
<dbReference type="CDD" id="cd19500">
    <property type="entry name" value="RecA-like_Lon"/>
    <property type="match status" value="1"/>
</dbReference>
<dbReference type="InterPro" id="IPR020568">
    <property type="entry name" value="Ribosomal_Su5_D2-typ_SF"/>
</dbReference>
<dbReference type="InterPro" id="IPR008268">
    <property type="entry name" value="Peptidase_S16_AS"/>
</dbReference>
<dbReference type="InterPro" id="IPR003593">
    <property type="entry name" value="AAA+_ATPase"/>
</dbReference>
<evidence type="ECO:0000256" key="11">
    <source>
        <dbReference type="PROSITE-ProRule" id="PRU01122"/>
    </source>
</evidence>
<name>A0ABQ1EAH9_9CLOT</name>
<dbReference type="Pfam" id="PF22667">
    <property type="entry name" value="Lon_lid"/>
    <property type="match status" value="1"/>
</dbReference>
<feature type="domain" description="Lon N-terminal" evidence="14">
    <location>
        <begin position="8"/>
        <end position="207"/>
    </location>
</feature>
<dbReference type="InterPro" id="IPR003959">
    <property type="entry name" value="ATPase_AAA_core"/>
</dbReference>
<feature type="active site" evidence="9 11">
    <location>
        <position position="725"/>
    </location>
</feature>
<dbReference type="PROSITE" id="PS51786">
    <property type="entry name" value="LON_PROTEOLYTIC"/>
    <property type="match status" value="1"/>
</dbReference>
<dbReference type="PRINTS" id="PR00830">
    <property type="entry name" value="ENDOLAPTASE"/>
</dbReference>
<dbReference type="Gene3D" id="3.30.230.10">
    <property type="match status" value="1"/>
</dbReference>
<dbReference type="InterPro" id="IPR027065">
    <property type="entry name" value="Lon_Prtase"/>
</dbReference>
<dbReference type="NCBIfam" id="NF008053">
    <property type="entry name" value="PRK10787.1"/>
    <property type="match status" value="1"/>
</dbReference>
<gene>
    <name evidence="15" type="primary">lonA</name>
    <name evidence="9" type="synonym">lon</name>
    <name evidence="15" type="ORF">CSC2_23460</name>
</gene>
<evidence type="ECO:0000259" key="14">
    <source>
        <dbReference type="PROSITE" id="PS51787"/>
    </source>
</evidence>
<evidence type="ECO:0000256" key="2">
    <source>
        <dbReference type="ARBA" id="ARBA00022490"/>
    </source>
</evidence>
<evidence type="ECO:0000256" key="12">
    <source>
        <dbReference type="RuleBase" id="RU000591"/>
    </source>
</evidence>
<dbReference type="HAMAP" id="MF_01973">
    <property type="entry name" value="lon_bact"/>
    <property type="match status" value="1"/>
</dbReference>
<keyword evidence="5 9" id="KW-0378">Hydrolase</keyword>
<keyword evidence="6 9" id="KW-0720">Serine protease</keyword>
<dbReference type="Gene3D" id="2.30.130.40">
    <property type="entry name" value="LON domain-like"/>
    <property type="match status" value="1"/>
</dbReference>
<dbReference type="Gene3D" id="3.40.50.300">
    <property type="entry name" value="P-loop containing nucleotide triphosphate hydrolases"/>
    <property type="match status" value="1"/>
</dbReference>
<dbReference type="InterPro" id="IPR027543">
    <property type="entry name" value="Lon_bac"/>
</dbReference>
<evidence type="ECO:0000313" key="16">
    <source>
        <dbReference type="Proteomes" id="UP000663802"/>
    </source>
</evidence>
<evidence type="ECO:0000256" key="8">
    <source>
        <dbReference type="ARBA" id="ARBA00023016"/>
    </source>
</evidence>
<dbReference type="InterPro" id="IPR046336">
    <property type="entry name" value="Lon_prtase_N_sf"/>
</dbReference>
<comment type="caution">
    <text evidence="15">The sequence shown here is derived from an EMBL/GenBank/DDBJ whole genome shotgun (WGS) entry which is preliminary data.</text>
</comment>
<keyword evidence="16" id="KW-1185">Reference proteome</keyword>
<dbReference type="InterPro" id="IPR008269">
    <property type="entry name" value="Lon_proteolytic"/>
</dbReference>
<dbReference type="InterPro" id="IPR015947">
    <property type="entry name" value="PUA-like_sf"/>
</dbReference>
<evidence type="ECO:0000256" key="7">
    <source>
        <dbReference type="ARBA" id="ARBA00022840"/>
    </source>
</evidence>
<keyword evidence="7 9" id="KW-0067">ATP-binding</keyword>
<dbReference type="PANTHER" id="PTHR10046">
    <property type="entry name" value="ATP DEPENDENT LON PROTEASE FAMILY MEMBER"/>
    <property type="match status" value="1"/>
</dbReference>
<keyword evidence="2 9" id="KW-0963">Cytoplasm</keyword>
<evidence type="ECO:0000313" key="15">
    <source>
        <dbReference type="EMBL" id="GFZ31820.1"/>
    </source>
</evidence>
<dbReference type="PROSITE" id="PS51787">
    <property type="entry name" value="LON_N"/>
    <property type="match status" value="1"/>
</dbReference>
<dbReference type="InterPro" id="IPR003111">
    <property type="entry name" value="Lon_prtase_N"/>
</dbReference>
<feature type="active site" evidence="9 11">
    <location>
        <position position="682"/>
    </location>
</feature>
<dbReference type="EC" id="3.4.21.53" evidence="9 10"/>
<dbReference type="PIRSF" id="PIRSF001174">
    <property type="entry name" value="Lon_proteas"/>
    <property type="match status" value="1"/>
</dbReference>
<dbReference type="Gene3D" id="1.20.58.1480">
    <property type="match status" value="1"/>
</dbReference>
<dbReference type="Gene3D" id="1.10.8.60">
    <property type="match status" value="1"/>
</dbReference>
<dbReference type="InterPro" id="IPR054594">
    <property type="entry name" value="Lon_lid"/>
</dbReference>
<evidence type="ECO:0000259" key="13">
    <source>
        <dbReference type="PROSITE" id="PS51786"/>
    </source>
</evidence>
<evidence type="ECO:0000256" key="9">
    <source>
        <dbReference type="HAMAP-Rule" id="MF_01973"/>
    </source>
</evidence>
<evidence type="ECO:0000256" key="5">
    <source>
        <dbReference type="ARBA" id="ARBA00022801"/>
    </source>
</evidence>
<comment type="similarity">
    <text evidence="9 10 11 12">Belongs to the peptidase S16 family.</text>
</comment>
<dbReference type="Pfam" id="PF02190">
    <property type="entry name" value="LON_substr_bdg"/>
    <property type="match status" value="1"/>
</dbReference>
<dbReference type="Pfam" id="PF00004">
    <property type="entry name" value="AAA"/>
    <property type="match status" value="1"/>
</dbReference>
<accession>A0ABQ1EAH9</accession>
<dbReference type="InterPro" id="IPR027417">
    <property type="entry name" value="P-loop_NTPase"/>
</dbReference>
<keyword evidence="8 9" id="KW-0346">Stress response</keyword>
<comment type="catalytic activity">
    <reaction evidence="9 10 11">
        <text>Hydrolysis of proteins in presence of ATP.</text>
        <dbReference type="EC" id="3.4.21.53"/>
    </reaction>
</comment>
<evidence type="ECO:0000256" key="3">
    <source>
        <dbReference type="ARBA" id="ARBA00022670"/>
    </source>
</evidence>
<keyword evidence="3 9" id="KW-0645">Protease</keyword>
<dbReference type="SUPFAM" id="SSF88697">
    <property type="entry name" value="PUA domain-like"/>
    <property type="match status" value="1"/>
</dbReference>